<dbReference type="EMBL" id="LOHS01000084">
    <property type="protein sequence ID" value="OAH13044.1"/>
    <property type="molecule type" value="Genomic_DNA"/>
</dbReference>
<feature type="region of interest" description="Disordered" evidence="1">
    <location>
        <begin position="47"/>
        <end position="76"/>
    </location>
</feature>
<dbReference type="Proteomes" id="UP000077381">
    <property type="component" value="Unassembled WGS sequence"/>
</dbReference>
<protein>
    <submittedName>
        <fullName evidence="2">Uncharacterized protein</fullName>
    </submittedName>
</protein>
<accession>A0A177HS84</accession>
<feature type="compositionally biased region" description="Acidic residues" evidence="1">
    <location>
        <begin position="47"/>
        <end position="57"/>
    </location>
</feature>
<organism evidence="2 3">
    <name type="scientific">Streptomyces jeddahensis</name>
    <dbReference type="NCBI Taxonomy" id="1716141"/>
    <lineage>
        <taxon>Bacteria</taxon>
        <taxon>Bacillati</taxon>
        <taxon>Actinomycetota</taxon>
        <taxon>Actinomycetes</taxon>
        <taxon>Kitasatosporales</taxon>
        <taxon>Streptomycetaceae</taxon>
        <taxon>Streptomyces</taxon>
    </lineage>
</organism>
<comment type="caution">
    <text evidence="2">The sequence shown here is derived from an EMBL/GenBank/DDBJ whole genome shotgun (WGS) entry which is preliminary data.</text>
</comment>
<dbReference type="RefSeq" id="WP_067278879.1">
    <property type="nucleotide sequence ID" value="NZ_LOHS01000084.1"/>
</dbReference>
<dbReference type="OrthoDB" id="4255520at2"/>
<keyword evidence="3" id="KW-1185">Reference proteome</keyword>
<evidence type="ECO:0000313" key="2">
    <source>
        <dbReference type="EMBL" id="OAH13044.1"/>
    </source>
</evidence>
<dbReference type="PATRIC" id="fig|1716141.3.peg.3876"/>
<sequence>MPEEAPVIVSPPQQDGGRRVVIRGEQAGTAYTLFDLLEFLRGADLPETDTAVDDPELIDWRGGGPDVWNAEPPAHG</sequence>
<gene>
    <name evidence="2" type="ORF">STSP_36910</name>
</gene>
<reference evidence="2 3" key="1">
    <citation type="submission" date="2015-12" db="EMBL/GenBank/DDBJ databases">
        <title>Genome sequence of Streptomyces sp. G25.</title>
        <authorList>
            <person name="Poehlein A."/>
            <person name="Roettig A."/>
            <person name="Hiessl S."/>
            <person name="Hauschild P."/>
            <person name="Schauer J."/>
            <person name="Madkour M.H."/>
            <person name="Al-Ansari A.M."/>
            <person name="Almakishah N.H."/>
            <person name="Steinbuechel A."/>
            <person name="Daniel R."/>
        </authorList>
    </citation>
    <scope>NUCLEOTIDE SEQUENCE [LARGE SCALE GENOMIC DNA]</scope>
    <source>
        <strain evidence="3">G25(2015)</strain>
    </source>
</reference>
<name>A0A177HS84_9ACTN</name>
<evidence type="ECO:0000256" key="1">
    <source>
        <dbReference type="SAM" id="MobiDB-lite"/>
    </source>
</evidence>
<proteinExistence type="predicted"/>
<dbReference type="AlphaFoldDB" id="A0A177HS84"/>
<evidence type="ECO:0000313" key="3">
    <source>
        <dbReference type="Proteomes" id="UP000077381"/>
    </source>
</evidence>